<dbReference type="InParanoid" id="A0A7C8IPD9"/>
<evidence type="ECO:0000259" key="2">
    <source>
        <dbReference type="SMART" id="SM00382"/>
    </source>
</evidence>
<name>A0A7C8IPD9_9PEZI</name>
<feature type="domain" description="AAA+ ATPase" evidence="2">
    <location>
        <begin position="528"/>
        <end position="655"/>
    </location>
</feature>
<sequence length="731" mass="83270">MNPFTGNRGSTVEGPSRVEDVLAEFDAPDLNNTLEEENTTSKNDNFITSQPGIEKILKLDRFIEELKPTGQAMEDIRCESLALYNHFPDSSFPNAKWSEFPNLSAEEKRIKELGKAFVVIHRRSKIEKDGNEAWITHSIEAQSPELRVLLGAVFAEYPQWYPDATPYAVSPPFKPFVHRWDRILELRKQQGSKAIKQLELLCSELEQPIESHLSALERVKKTQTVSFEALWLILAPGCLMVSKENGNTIVSRLLKADFVAARQDHPAFWRLKVARLNWNGSHSGFEGGVERITKYNDSIFITKLPIYPIEFAPDRRGIEEKLLVRGRKFESLRGFHIKTCTGKKYVRKYIPIRGCYAEEENPVSGRIIVDAYAYHKVQNQVAPDLVRLDRSKQDFESFLQLYEFIAKDKHSRRSSLSSGSDDIERDGGDEDQDEEDQDQDKNLNRKEDLVPLSDLECVLTVPRVKGFDLTAKEWCEFNVDDIQDVEWDEAPYNNLVLPEGERDLVMAFADHPRRSTRGFDDFVAHKGEGIIILLCGPAGVGKTLTAEAVAEKSRIPLYILSASDLGTSADKVEAGLMKALECCQLWDAVLLLDEADVYLEARDSNSLARNELVSIFLRRLEYYQGLMFLTTNRVSAIDPAFKSRLDLILPYYDLDEPSRRKIWANFIQKLGPEIASISESDFDQLAKAQVNGREIKNLIKTALVLSKRDKPMRLKHLVTVIDIRKRVESLK</sequence>
<dbReference type="EMBL" id="WUBL01000109">
    <property type="protein sequence ID" value="KAF2965665.1"/>
    <property type="molecule type" value="Genomic_DNA"/>
</dbReference>
<accession>A0A7C8IPD9</accession>
<comment type="caution">
    <text evidence="3">The sequence shown here is derived from an EMBL/GenBank/DDBJ whole genome shotgun (WGS) entry which is preliminary data.</text>
</comment>
<dbReference type="InterPro" id="IPR054289">
    <property type="entry name" value="DUF7025"/>
</dbReference>
<dbReference type="GO" id="GO:0016887">
    <property type="term" value="F:ATP hydrolysis activity"/>
    <property type="evidence" value="ECO:0007669"/>
    <property type="project" value="InterPro"/>
</dbReference>
<reference evidence="3 4" key="1">
    <citation type="submission" date="2019-12" db="EMBL/GenBank/DDBJ databases">
        <title>Draft genome sequence of the ascomycete Xylaria multiplex DSM 110363.</title>
        <authorList>
            <person name="Buettner E."/>
            <person name="Kellner H."/>
        </authorList>
    </citation>
    <scope>NUCLEOTIDE SEQUENCE [LARGE SCALE GENOMIC DNA]</scope>
    <source>
        <strain evidence="3 4">DSM 110363</strain>
    </source>
</reference>
<dbReference type="CDD" id="cd19481">
    <property type="entry name" value="RecA-like_protease"/>
    <property type="match status" value="1"/>
</dbReference>
<dbReference type="Proteomes" id="UP000481858">
    <property type="component" value="Unassembled WGS sequence"/>
</dbReference>
<dbReference type="OrthoDB" id="10042665at2759"/>
<dbReference type="InterPro" id="IPR003959">
    <property type="entry name" value="ATPase_AAA_core"/>
</dbReference>
<dbReference type="PANTHER" id="PTHR46411">
    <property type="entry name" value="FAMILY ATPASE, PUTATIVE-RELATED"/>
    <property type="match status" value="1"/>
</dbReference>
<dbReference type="Pfam" id="PF00004">
    <property type="entry name" value="AAA"/>
    <property type="match status" value="1"/>
</dbReference>
<dbReference type="PANTHER" id="PTHR46411:SF3">
    <property type="entry name" value="AAA+ ATPASE DOMAIN-CONTAINING PROTEIN"/>
    <property type="match status" value="1"/>
</dbReference>
<gene>
    <name evidence="3" type="ORF">GQX73_g7922</name>
</gene>
<dbReference type="InterPro" id="IPR003593">
    <property type="entry name" value="AAA+_ATPase"/>
</dbReference>
<dbReference type="GO" id="GO:0005524">
    <property type="term" value="F:ATP binding"/>
    <property type="evidence" value="ECO:0007669"/>
    <property type="project" value="InterPro"/>
</dbReference>
<dbReference type="Pfam" id="PF22942">
    <property type="entry name" value="DUF7025"/>
    <property type="match status" value="1"/>
</dbReference>
<evidence type="ECO:0000256" key="1">
    <source>
        <dbReference type="SAM" id="MobiDB-lite"/>
    </source>
</evidence>
<dbReference type="SUPFAM" id="SSF52540">
    <property type="entry name" value="P-loop containing nucleoside triphosphate hydrolases"/>
    <property type="match status" value="1"/>
</dbReference>
<dbReference type="SMART" id="SM00382">
    <property type="entry name" value="AAA"/>
    <property type="match status" value="1"/>
</dbReference>
<dbReference type="InterPro" id="IPR027417">
    <property type="entry name" value="P-loop_NTPase"/>
</dbReference>
<evidence type="ECO:0000313" key="3">
    <source>
        <dbReference type="EMBL" id="KAF2965665.1"/>
    </source>
</evidence>
<protein>
    <recommendedName>
        <fullName evidence="2">AAA+ ATPase domain-containing protein</fullName>
    </recommendedName>
</protein>
<evidence type="ECO:0000313" key="4">
    <source>
        <dbReference type="Proteomes" id="UP000481858"/>
    </source>
</evidence>
<feature type="compositionally biased region" description="Acidic residues" evidence="1">
    <location>
        <begin position="421"/>
        <end position="438"/>
    </location>
</feature>
<proteinExistence type="predicted"/>
<keyword evidence="4" id="KW-1185">Reference proteome</keyword>
<feature type="region of interest" description="Disordered" evidence="1">
    <location>
        <begin position="413"/>
        <end position="445"/>
    </location>
</feature>
<dbReference type="Gene3D" id="3.40.50.300">
    <property type="entry name" value="P-loop containing nucleotide triphosphate hydrolases"/>
    <property type="match status" value="1"/>
</dbReference>
<dbReference type="AlphaFoldDB" id="A0A7C8IPD9"/>
<organism evidence="3 4">
    <name type="scientific">Xylaria multiplex</name>
    <dbReference type="NCBI Taxonomy" id="323545"/>
    <lineage>
        <taxon>Eukaryota</taxon>
        <taxon>Fungi</taxon>
        <taxon>Dikarya</taxon>
        <taxon>Ascomycota</taxon>
        <taxon>Pezizomycotina</taxon>
        <taxon>Sordariomycetes</taxon>
        <taxon>Xylariomycetidae</taxon>
        <taxon>Xylariales</taxon>
        <taxon>Xylariaceae</taxon>
        <taxon>Xylaria</taxon>
    </lineage>
</organism>